<evidence type="ECO:0000256" key="5">
    <source>
        <dbReference type="ARBA" id="ARBA00038437"/>
    </source>
</evidence>
<evidence type="ECO:0000256" key="6">
    <source>
        <dbReference type="PROSITE-ProRule" id="PRU00552"/>
    </source>
</evidence>
<keyword evidence="3 7" id="KW-0347">Helicase</keyword>
<comment type="caution">
    <text evidence="12">The sequence shown here is derived from an EMBL/GenBank/DDBJ whole genome shotgun (WGS) entry which is preliminary data.</text>
</comment>
<feature type="domain" description="Helicase ATP-binding" evidence="9">
    <location>
        <begin position="41"/>
        <end position="209"/>
    </location>
</feature>
<dbReference type="GO" id="GO:0003724">
    <property type="term" value="F:RNA helicase activity"/>
    <property type="evidence" value="ECO:0007669"/>
    <property type="project" value="InterPro"/>
</dbReference>
<dbReference type="InterPro" id="IPR027417">
    <property type="entry name" value="P-loop_NTPase"/>
</dbReference>
<dbReference type="Pfam" id="PF00271">
    <property type="entry name" value="Helicase_C"/>
    <property type="match status" value="1"/>
</dbReference>
<feature type="region of interest" description="Disordered" evidence="8">
    <location>
        <begin position="392"/>
        <end position="414"/>
    </location>
</feature>
<dbReference type="EMBL" id="PCRK01000079">
    <property type="protein sequence ID" value="PIP19351.1"/>
    <property type="molecule type" value="Genomic_DNA"/>
</dbReference>
<keyword evidence="1 7" id="KW-0547">Nucleotide-binding</keyword>
<dbReference type="CDD" id="cd18787">
    <property type="entry name" value="SF2_C_DEAD"/>
    <property type="match status" value="1"/>
</dbReference>
<evidence type="ECO:0000256" key="4">
    <source>
        <dbReference type="ARBA" id="ARBA00022840"/>
    </source>
</evidence>
<evidence type="ECO:0000313" key="13">
    <source>
        <dbReference type="Proteomes" id="UP000231292"/>
    </source>
</evidence>
<evidence type="ECO:0000313" key="12">
    <source>
        <dbReference type="EMBL" id="PIP19351.1"/>
    </source>
</evidence>
<dbReference type="InterPro" id="IPR044742">
    <property type="entry name" value="DEAD/DEAH_RhlB"/>
</dbReference>
<dbReference type="SMART" id="SM00487">
    <property type="entry name" value="DEXDc"/>
    <property type="match status" value="1"/>
</dbReference>
<dbReference type="InterPro" id="IPR011545">
    <property type="entry name" value="DEAD/DEAH_box_helicase_dom"/>
</dbReference>
<dbReference type="InterPro" id="IPR050079">
    <property type="entry name" value="DEAD_box_RNA_helicase"/>
</dbReference>
<dbReference type="SUPFAM" id="SSF52540">
    <property type="entry name" value="P-loop containing nucleoside triphosphate hydrolases"/>
    <property type="match status" value="1"/>
</dbReference>
<protein>
    <submittedName>
        <fullName evidence="12">DEAD/DEAH box helicase</fullName>
    </submittedName>
</protein>
<gene>
    <name evidence="12" type="ORF">COX41_03340</name>
</gene>
<name>A0A2G9YLH3_9BACT</name>
<dbReference type="CDD" id="cd00268">
    <property type="entry name" value="DEADc"/>
    <property type="match status" value="1"/>
</dbReference>
<proteinExistence type="inferred from homology"/>
<evidence type="ECO:0000259" key="10">
    <source>
        <dbReference type="PROSITE" id="PS51194"/>
    </source>
</evidence>
<dbReference type="GO" id="GO:0003676">
    <property type="term" value="F:nucleic acid binding"/>
    <property type="evidence" value="ECO:0007669"/>
    <property type="project" value="InterPro"/>
</dbReference>
<dbReference type="AlphaFoldDB" id="A0A2G9YLH3"/>
<evidence type="ECO:0000256" key="3">
    <source>
        <dbReference type="ARBA" id="ARBA00022806"/>
    </source>
</evidence>
<dbReference type="PROSITE" id="PS51194">
    <property type="entry name" value="HELICASE_CTER"/>
    <property type="match status" value="1"/>
</dbReference>
<evidence type="ECO:0000256" key="1">
    <source>
        <dbReference type="ARBA" id="ARBA00022741"/>
    </source>
</evidence>
<evidence type="ECO:0000256" key="8">
    <source>
        <dbReference type="SAM" id="MobiDB-lite"/>
    </source>
</evidence>
<feature type="domain" description="Helicase C-terminal" evidence="10">
    <location>
        <begin position="220"/>
        <end position="379"/>
    </location>
</feature>
<comment type="similarity">
    <text evidence="5 7">Belongs to the DEAD box helicase family.</text>
</comment>
<evidence type="ECO:0000256" key="2">
    <source>
        <dbReference type="ARBA" id="ARBA00022801"/>
    </source>
</evidence>
<dbReference type="Gene3D" id="3.40.50.300">
    <property type="entry name" value="P-loop containing nucleotide triphosphate hydrolases"/>
    <property type="match status" value="2"/>
</dbReference>
<dbReference type="InterPro" id="IPR014001">
    <property type="entry name" value="Helicase_ATP-bd"/>
</dbReference>
<dbReference type="PROSITE" id="PS51195">
    <property type="entry name" value="Q_MOTIF"/>
    <property type="match status" value="1"/>
</dbReference>
<feature type="short sequence motif" description="Q motif" evidence="6">
    <location>
        <begin position="10"/>
        <end position="38"/>
    </location>
</feature>
<keyword evidence="2 7" id="KW-0378">Hydrolase</keyword>
<dbReference type="GO" id="GO:0016787">
    <property type="term" value="F:hydrolase activity"/>
    <property type="evidence" value="ECO:0007669"/>
    <property type="project" value="UniProtKB-KW"/>
</dbReference>
<dbReference type="Pfam" id="PF00270">
    <property type="entry name" value="DEAD"/>
    <property type="match status" value="1"/>
</dbReference>
<dbReference type="PROSITE" id="PS51192">
    <property type="entry name" value="HELICASE_ATP_BIND_1"/>
    <property type="match status" value="1"/>
</dbReference>
<dbReference type="PANTHER" id="PTHR47959">
    <property type="entry name" value="ATP-DEPENDENT RNA HELICASE RHLE-RELATED"/>
    <property type="match status" value="1"/>
</dbReference>
<dbReference type="Proteomes" id="UP000231292">
    <property type="component" value="Unassembled WGS sequence"/>
</dbReference>
<feature type="domain" description="DEAD-box RNA helicase Q" evidence="11">
    <location>
        <begin position="10"/>
        <end position="38"/>
    </location>
</feature>
<organism evidence="12 13">
    <name type="scientific">Candidatus Sherwoodlollariibacterium unditelluris</name>
    <dbReference type="NCBI Taxonomy" id="1974757"/>
    <lineage>
        <taxon>Bacteria</taxon>
        <taxon>Pseudomonadati</taxon>
        <taxon>Candidatus Omnitrophota</taxon>
        <taxon>Candidatus Sherwoodlollariibacterium</taxon>
    </lineage>
</organism>
<dbReference type="InterPro" id="IPR014014">
    <property type="entry name" value="RNA_helicase_DEAD_Q_motif"/>
</dbReference>
<sequence>MKNSPVEPGPTFYGLGIAPKILDILERIKFKVPTPIQLKAIPLAIEGKDVIGIAQTGTGKTHAFAIPMVQRLAQKNGVGLVLAPTRELAIQIDEVFQEIARTFGMKTACLIGGAPMPGQVQALRRNPRIVIATPGRLIDHMGQWNFLPNEVSMLVLDEADRMLDMGFTLQITKILRFLPKDRQTMLFSATIPKEIMVIAAKYMKLPVSVEIAPSGTTVKDVTQELFIVKKEAKLRLLSKLLRQYQGPVLLFSRTKHNVRKITTSIKDMGYSAAEIHSNRSLGQRREALDGFKSGRYKVLVATDIASRGIDVTGIELVVNYDLPEDAENYVHRIGRTARAGHKGHAISFATPDQSRDVRDIEKLIRLTLPILKYPDIPQERFVESIREAPRRHANPMRYQPQGRYNNFRARQRYK</sequence>
<dbReference type="SMART" id="SM00490">
    <property type="entry name" value="HELICc"/>
    <property type="match status" value="1"/>
</dbReference>
<evidence type="ECO:0000259" key="11">
    <source>
        <dbReference type="PROSITE" id="PS51195"/>
    </source>
</evidence>
<evidence type="ECO:0000259" key="9">
    <source>
        <dbReference type="PROSITE" id="PS51192"/>
    </source>
</evidence>
<dbReference type="PANTHER" id="PTHR47959:SF13">
    <property type="entry name" value="ATP-DEPENDENT RNA HELICASE RHLE"/>
    <property type="match status" value="1"/>
</dbReference>
<evidence type="ECO:0000256" key="7">
    <source>
        <dbReference type="RuleBase" id="RU000492"/>
    </source>
</evidence>
<dbReference type="InterPro" id="IPR001650">
    <property type="entry name" value="Helicase_C-like"/>
</dbReference>
<keyword evidence="4 7" id="KW-0067">ATP-binding</keyword>
<dbReference type="InterPro" id="IPR000629">
    <property type="entry name" value="RNA-helicase_DEAD-box_CS"/>
</dbReference>
<reference evidence="12 13" key="1">
    <citation type="submission" date="2017-09" db="EMBL/GenBank/DDBJ databases">
        <title>Depth-based differentiation of microbial function through sediment-hosted aquifers and enrichment of novel symbionts in the deep terrestrial subsurface.</title>
        <authorList>
            <person name="Probst A.J."/>
            <person name="Ladd B."/>
            <person name="Jarett J.K."/>
            <person name="Geller-Mcgrath D.E."/>
            <person name="Sieber C.M."/>
            <person name="Emerson J.B."/>
            <person name="Anantharaman K."/>
            <person name="Thomas B.C."/>
            <person name="Malmstrom R."/>
            <person name="Stieglmeier M."/>
            <person name="Klingl A."/>
            <person name="Woyke T."/>
            <person name="Ryan C.M."/>
            <person name="Banfield J.F."/>
        </authorList>
    </citation>
    <scope>NUCLEOTIDE SEQUENCE [LARGE SCALE GENOMIC DNA]</scope>
    <source>
        <strain evidence="12">CG23_combo_of_CG06-09_8_20_14_all_41_10</strain>
    </source>
</reference>
<dbReference type="GO" id="GO:0005524">
    <property type="term" value="F:ATP binding"/>
    <property type="evidence" value="ECO:0007669"/>
    <property type="project" value="UniProtKB-KW"/>
</dbReference>
<accession>A0A2G9YLH3</accession>
<dbReference type="GO" id="GO:0005829">
    <property type="term" value="C:cytosol"/>
    <property type="evidence" value="ECO:0007669"/>
    <property type="project" value="TreeGrafter"/>
</dbReference>
<dbReference type="PROSITE" id="PS00039">
    <property type="entry name" value="DEAD_ATP_HELICASE"/>
    <property type="match status" value="1"/>
</dbReference>